<organism evidence="3 4">
    <name type="scientific">Hyaloscypha variabilis (strain UAMH 11265 / GT02V1 / F)</name>
    <name type="common">Meliniomyces variabilis</name>
    <dbReference type="NCBI Taxonomy" id="1149755"/>
    <lineage>
        <taxon>Eukaryota</taxon>
        <taxon>Fungi</taxon>
        <taxon>Dikarya</taxon>
        <taxon>Ascomycota</taxon>
        <taxon>Pezizomycotina</taxon>
        <taxon>Leotiomycetes</taxon>
        <taxon>Helotiales</taxon>
        <taxon>Hyaloscyphaceae</taxon>
        <taxon>Hyaloscypha</taxon>
        <taxon>Hyaloscypha variabilis</taxon>
    </lineage>
</organism>
<evidence type="ECO:0000256" key="2">
    <source>
        <dbReference type="SAM" id="Phobius"/>
    </source>
</evidence>
<dbReference type="PANTHER" id="PTHR35041:SF6">
    <property type="entry name" value="FORMYLMETHIONINE DEFORMYLASE-LIKE PROTEIN-RELATED"/>
    <property type="match status" value="1"/>
</dbReference>
<dbReference type="STRING" id="1149755.A0A2J6RHV8"/>
<dbReference type="Proteomes" id="UP000235786">
    <property type="component" value="Unassembled WGS sequence"/>
</dbReference>
<dbReference type="EMBL" id="KZ613948">
    <property type="protein sequence ID" value="PMD38100.1"/>
    <property type="molecule type" value="Genomic_DNA"/>
</dbReference>
<keyword evidence="2" id="KW-0472">Membrane</keyword>
<feature type="compositionally biased region" description="Polar residues" evidence="1">
    <location>
        <begin position="10"/>
        <end position="20"/>
    </location>
</feature>
<accession>A0A2J6RHV8</accession>
<keyword evidence="2" id="KW-1133">Transmembrane helix</keyword>
<sequence length="689" mass="75263">MPRHHHDDVSSQAPHHNQTFSSSKSERSQNSKSTTNLSIISRGTKISASTPQEPAIITSKWNYGWQVPTVILACYAASIAIALAHLILFRFIDGKPADGPNRVAPQSYITTASNIMANSFGFTLRAALSVAFAQYLWHLFRVQTMKVSTIELLFAIRSNLFQIFRRSTLAASPTLCLLAVFMWALQVITSFPPGAITVITIQQASYEILTVPTFNASFMGDGSGVDANANSLITLSPAPENGPPYDGFTTGLFDGDKSTNLINRLARQVLITGESFPMLSPCGVNCSYTLQFEGPYTTCATVSWTEVYTNLTATWAIYSGQWISPSEASLVQSLYNGTYTLAHLNATTLTPLSITTNDTAEFQTLTSVTLQTDNTLCAPGRANYSVQNTWVNNAYSRQVTKVPIDKLINLEILTHDSVVIVPGFTQNGTYNYGTAPANWTVSTLAFYRDNNYMAMFDALMSWLDGEFQATVANTETAARPPIISYQAAWDEQMETSPNGVTTSSGENGTIIDNTRFNSIFNTYNSSSHPQFQISEDIFNDYLLNMTMSAMQAYGRWNASVNVTRDNPVNVFSFSAPLNLLVPYFVTLLLAIPFILLGGLALHWNGVSATDGSFMQIITTSTGSAILDRAAAGGCLGGDENVPRELKDLKIRFGEFIGRDDALVKRAGFGVESEITTLKKGASYGTARWI</sequence>
<proteinExistence type="predicted"/>
<feature type="transmembrane region" description="Helical" evidence="2">
    <location>
        <begin position="115"/>
        <end position="137"/>
    </location>
</feature>
<protein>
    <submittedName>
        <fullName evidence="3">Uncharacterized protein</fullName>
    </submittedName>
</protein>
<evidence type="ECO:0000313" key="3">
    <source>
        <dbReference type="EMBL" id="PMD38100.1"/>
    </source>
</evidence>
<evidence type="ECO:0000256" key="1">
    <source>
        <dbReference type="SAM" id="MobiDB-lite"/>
    </source>
</evidence>
<dbReference type="OrthoDB" id="5322539at2759"/>
<feature type="transmembrane region" description="Helical" evidence="2">
    <location>
        <begin position="580"/>
        <end position="601"/>
    </location>
</feature>
<keyword evidence="2" id="KW-0812">Transmembrane</keyword>
<feature type="region of interest" description="Disordered" evidence="1">
    <location>
        <begin position="1"/>
        <end position="36"/>
    </location>
</feature>
<dbReference type="PANTHER" id="PTHR35041">
    <property type="entry name" value="MEDIATOR OF RNA POLYMERASE II TRANSCRIPTION SUBUNIT 1"/>
    <property type="match status" value="1"/>
</dbReference>
<gene>
    <name evidence="3" type="ORF">L207DRAFT_585015</name>
</gene>
<dbReference type="AlphaFoldDB" id="A0A2J6RHV8"/>
<keyword evidence="4" id="KW-1185">Reference proteome</keyword>
<name>A0A2J6RHV8_HYAVF</name>
<evidence type="ECO:0000313" key="4">
    <source>
        <dbReference type="Proteomes" id="UP000235786"/>
    </source>
</evidence>
<feature type="transmembrane region" description="Helical" evidence="2">
    <location>
        <begin position="70"/>
        <end position="92"/>
    </location>
</feature>
<feature type="transmembrane region" description="Helical" evidence="2">
    <location>
        <begin position="167"/>
        <end position="185"/>
    </location>
</feature>
<reference evidence="3 4" key="1">
    <citation type="submission" date="2016-04" db="EMBL/GenBank/DDBJ databases">
        <title>A degradative enzymes factory behind the ericoid mycorrhizal symbiosis.</title>
        <authorList>
            <consortium name="DOE Joint Genome Institute"/>
            <person name="Martino E."/>
            <person name="Morin E."/>
            <person name="Grelet G."/>
            <person name="Kuo A."/>
            <person name="Kohler A."/>
            <person name="Daghino S."/>
            <person name="Barry K."/>
            <person name="Choi C."/>
            <person name="Cichocki N."/>
            <person name="Clum A."/>
            <person name="Copeland A."/>
            <person name="Hainaut M."/>
            <person name="Haridas S."/>
            <person name="Labutti K."/>
            <person name="Lindquist E."/>
            <person name="Lipzen A."/>
            <person name="Khouja H.-R."/>
            <person name="Murat C."/>
            <person name="Ohm R."/>
            <person name="Olson A."/>
            <person name="Spatafora J."/>
            <person name="Veneault-Fourrey C."/>
            <person name="Henrissat B."/>
            <person name="Grigoriev I."/>
            <person name="Martin F."/>
            <person name="Perotto S."/>
        </authorList>
    </citation>
    <scope>NUCLEOTIDE SEQUENCE [LARGE SCALE GENOMIC DNA]</scope>
    <source>
        <strain evidence="3 4">F</strain>
    </source>
</reference>